<organism evidence="14 15">
    <name type="scientific">Hypsibius exemplaris</name>
    <name type="common">Freshwater tardigrade</name>
    <dbReference type="NCBI Taxonomy" id="2072580"/>
    <lineage>
        <taxon>Eukaryota</taxon>
        <taxon>Metazoa</taxon>
        <taxon>Ecdysozoa</taxon>
        <taxon>Tardigrada</taxon>
        <taxon>Eutardigrada</taxon>
        <taxon>Parachela</taxon>
        <taxon>Hypsibioidea</taxon>
        <taxon>Hypsibiidae</taxon>
        <taxon>Hypsibius</taxon>
    </lineage>
</organism>
<dbReference type="PRINTS" id="PR00237">
    <property type="entry name" value="GPCRRHODOPSN"/>
</dbReference>
<evidence type="ECO:0000256" key="8">
    <source>
        <dbReference type="ARBA" id="ARBA00023170"/>
    </source>
</evidence>
<dbReference type="EMBL" id="MTYJ01000049">
    <property type="protein sequence ID" value="OQV18491.1"/>
    <property type="molecule type" value="Genomic_DNA"/>
</dbReference>
<comment type="caution">
    <text evidence="14">The sequence shown here is derived from an EMBL/GenBank/DDBJ whole genome shotgun (WGS) entry which is preliminary data.</text>
</comment>
<evidence type="ECO:0000256" key="5">
    <source>
        <dbReference type="ARBA" id="ARBA00023040"/>
    </source>
</evidence>
<dbReference type="OrthoDB" id="420518at2759"/>
<comment type="subcellular location">
    <subcellularLocation>
        <location evidence="1">Cell membrane</location>
        <topology evidence="1">Multi-pass membrane protein</topology>
    </subcellularLocation>
</comment>
<evidence type="ECO:0000256" key="6">
    <source>
        <dbReference type="ARBA" id="ARBA00023136"/>
    </source>
</evidence>
<feature type="domain" description="G-protein coupled receptors family 1 profile" evidence="13">
    <location>
        <begin position="228"/>
        <end position="583"/>
    </location>
</feature>
<comment type="similarity">
    <text evidence="10">Belongs to the G-protein coupled receptor 1 family.</text>
</comment>
<feature type="compositionally biased region" description="Low complexity" evidence="11">
    <location>
        <begin position="444"/>
        <end position="462"/>
    </location>
</feature>
<accession>A0A1W0WTH0</accession>
<dbReference type="AlphaFoldDB" id="A0A1W0WTH0"/>
<feature type="region of interest" description="Disordered" evidence="11">
    <location>
        <begin position="435"/>
        <end position="496"/>
    </location>
</feature>
<feature type="transmembrane region" description="Helical" evidence="12">
    <location>
        <begin position="285"/>
        <end position="307"/>
    </location>
</feature>
<feature type="compositionally biased region" description="Polar residues" evidence="11">
    <location>
        <begin position="463"/>
        <end position="477"/>
    </location>
</feature>
<dbReference type="SUPFAM" id="SSF81321">
    <property type="entry name" value="Family A G protein-coupled receptor-like"/>
    <property type="match status" value="1"/>
</dbReference>
<dbReference type="GO" id="GO:0043410">
    <property type="term" value="P:positive regulation of MAPK cascade"/>
    <property type="evidence" value="ECO:0007669"/>
    <property type="project" value="TreeGrafter"/>
</dbReference>
<keyword evidence="9 10" id="KW-0807">Transducer</keyword>
<dbReference type="PROSITE" id="PS50262">
    <property type="entry name" value="G_PROTEIN_RECEP_F1_2"/>
    <property type="match status" value="1"/>
</dbReference>
<reference evidence="15" key="1">
    <citation type="submission" date="2017-01" db="EMBL/GenBank/DDBJ databases">
        <title>Comparative genomics of anhydrobiosis in the tardigrade Hypsibius dujardini.</title>
        <authorList>
            <person name="Yoshida Y."/>
            <person name="Koutsovoulos G."/>
            <person name="Laetsch D."/>
            <person name="Stevens L."/>
            <person name="Kumar S."/>
            <person name="Horikawa D."/>
            <person name="Ishino K."/>
            <person name="Komine S."/>
            <person name="Tomita M."/>
            <person name="Blaxter M."/>
            <person name="Arakawa K."/>
        </authorList>
    </citation>
    <scope>NUCLEOTIDE SEQUENCE [LARGE SCALE GENOMIC DNA]</scope>
    <source>
        <strain evidence="15">Z151</strain>
    </source>
</reference>
<evidence type="ECO:0000259" key="13">
    <source>
        <dbReference type="PROSITE" id="PS50262"/>
    </source>
</evidence>
<evidence type="ECO:0000256" key="7">
    <source>
        <dbReference type="ARBA" id="ARBA00023157"/>
    </source>
</evidence>
<dbReference type="PANTHER" id="PTHR24248:SF199">
    <property type="entry name" value="IP13425P-RELATED"/>
    <property type="match status" value="1"/>
</dbReference>
<dbReference type="Gene3D" id="1.20.1070.10">
    <property type="entry name" value="Rhodopsin 7-helix transmembrane proteins"/>
    <property type="match status" value="1"/>
</dbReference>
<feature type="transmembrane region" description="Helical" evidence="12">
    <location>
        <begin position="213"/>
        <end position="236"/>
    </location>
</feature>
<feature type="transmembrane region" description="Helical" evidence="12">
    <location>
        <begin position="328"/>
        <end position="352"/>
    </location>
</feature>
<dbReference type="Pfam" id="PF00001">
    <property type="entry name" value="7tm_1"/>
    <property type="match status" value="1"/>
</dbReference>
<evidence type="ECO:0000256" key="1">
    <source>
        <dbReference type="ARBA" id="ARBA00004651"/>
    </source>
</evidence>
<evidence type="ECO:0000256" key="11">
    <source>
        <dbReference type="SAM" id="MobiDB-lite"/>
    </source>
</evidence>
<feature type="transmembrane region" description="Helical" evidence="12">
    <location>
        <begin position="372"/>
        <end position="393"/>
    </location>
</feature>
<dbReference type="Proteomes" id="UP000192578">
    <property type="component" value="Unassembled WGS sequence"/>
</dbReference>
<keyword evidence="3 10" id="KW-0812">Transmembrane</keyword>
<feature type="transmembrane region" description="Helical" evidence="12">
    <location>
        <begin position="563"/>
        <end position="586"/>
    </location>
</feature>
<dbReference type="GO" id="GO:0004993">
    <property type="term" value="F:G protein-coupled serotonin receptor activity"/>
    <property type="evidence" value="ECO:0007669"/>
    <property type="project" value="UniProtKB-ARBA"/>
</dbReference>
<keyword evidence="2" id="KW-1003">Cell membrane</keyword>
<evidence type="ECO:0000256" key="10">
    <source>
        <dbReference type="RuleBase" id="RU000688"/>
    </source>
</evidence>
<dbReference type="PROSITE" id="PS00237">
    <property type="entry name" value="G_PROTEIN_RECEP_F1_1"/>
    <property type="match status" value="1"/>
</dbReference>
<gene>
    <name evidence="14" type="ORF">BV898_07500</name>
</gene>
<evidence type="ECO:0000313" key="14">
    <source>
        <dbReference type="EMBL" id="OQV18491.1"/>
    </source>
</evidence>
<keyword evidence="4 12" id="KW-1133">Transmembrane helix</keyword>
<evidence type="ECO:0000256" key="9">
    <source>
        <dbReference type="ARBA" id="ARBA00023224"/>
    </source>
</evidence>
<name>A0A1W0WTH0_HYPEX</name>
<feature type="transmembrane region" description="Helical" evidence="12">
    <location>
        <begin position="526"/>
        <end position="551"/>
    </location>
</feature>
<dbReference type="InterPro" id="IPR017452">
    <property type="entry name" value="GPCR_Rhodpsn_7TM"/>
</dbReference>
<protein>
    <submittedName>
        <fullName evidence="14">D(2) dopamine receptor A</fullName>
    </submittedName>
</protein>
<keyword evidence="7" id="KW-1015">Disulfide bond</keyword>
<dbReference type="GO" id="GO:0005886">
    <property type="term" value="C:plasma membrane"/>
    <property type="evidence" value="ECO:0007669"/>
    <property type="project" value="UniProtKB-SubCell"/>
</dbReference>
<dbReference type="InterPro" id="IPR000276">
    <property type="entry name" value="GPCR_Rhodpsn"/>
</dbReference>
<keyword evidence="15" id="KW-1185">Reference proteome</keyword>
<dbReference type="FunFam" id="1.20.1070.10:FF:000523">
    <property type="entry name" value="5-hydroxytryptamine receptor 2B"/>
    <property type="match status" value="1"/>
</dbReference>
<keyword evidence="8 10" id="KW-0675">Receptor</keyword>
<sequence>MEIGLQALRLYITGQSFRGGVANSPGNGSNDGWAASSLSGTLTSNNYKPDRAGYNNPTLSPITTASHHNHDGDDYHITPNSSSAAASNNTLLRPDPFFFSNFSRQLDDLSSSLTSRDPGKFSAKTGHHYFSTLFSKRVINASEDEGDHWSVDASIPMIVSVRRVLLSGLDLGDGNNNNTESTTAFLSVEDAGNFTHYHNNDTSMLLPLDYRNWWALIGIVFILAGLLGNVLVCCAVITDRRLQTPTNYFLLSLAIADLLVSVLVMPLGMSVEIMSYWPFNFPTCVLYSFSDIFCCTASIMHMCMISIDRYMGISRPLTHRTRSVRFDIGMKILGVWLVSFAVSCPVIFVSVFHDRATVLSPLDHQCNLSNKLIMIIGSLLAFFIPQLVMGIMMTKTLLLLRKQAKWSAGKRGTTYQAPRIVCKRPSTPATDALLADGKQANSKSRSNSQGNNNTTTTKKSNGVAHNSAQPDIASNSDSPEDDPCSSNSPARTPNARNAGRIVAAMNLLNRKNKQKKARQIDSEKKATTVLGLVFGVFCLCWTPFFIMNVIYALCEDGCNIPPVAFTFFLWLGWVSSTVNPMIYTVVNPNFRQAFFRLLSLGSLGKQCRGAVRVSVQNFRGVRPDDNPKTPNVIVVRRASKHPAAAGGLTNDRAAAWSPNFLIALKLNNETPV</sequence>
<evidence type="ECO:0000256" key="3">
    <source>
        <dbReference type="ARBA" id="ARBA00022692"/>
    </source>
</evidence>
<evidence type="ECO:0000256" key="4">
    <source>
        <dbReference type="ARBA" id="ARBA00022989"/>
    </source>
</evidence>
<evidence type="ECO:0000256" key="2">
    <source>
        <dbReference type="ARBA" id="ARBA00022475"/>
    </source>
</evidence>
<proteinExistence type="inferred from homology"/>
<keyword evidence="5 10" id="KW-0297">G-protein coupled receptor</keyword>
<feature type="transmembrane region" description="Helical" evidence="12">
    <location>
        <begin position="248"/>
        <end position="265"/>
    </location>
</feature>
<evidence type="ECO:0000256" key="12">
    <source>
        <dbReference type="SAM" id="Phobius"/>
    </source>
</evidence>
<dbReference type="PANTHER" id="PTHR24248">
    <property type="entry name" value="ADRENERGIC RECEPTOR-RELATED G-PROTEIN COUPLED RECEPTOR"/>
    <property type="match status" value="1"/>
</dbReference>
<keyword evidence="6 12" id="KW-0472">Membrane</keyword>
<feature type="compositionally biased region" description="Polar residues" evidence="11">
    <location>
        <begin position="55"/>
        <end position="66"/>
    </location>
</feature>
<dbReference type="SMART" id="SM01381">
    <property type="entry name" value="7TM_GPCR_Srsx"/>
    <property type="match status" value="1"/>
</dbReference>
<evidence type="ECO:0000313" key="15">
    <source>
        <dbReference type="Proteomes" id="UP000192578"/>
    </source>
</evidence>
<feature type="compositionally biased region" description="Polar residues" evidence="11">
    <location>
        <begin position="484"/>
        <end position="495"/>
    </location>
</feature>
<feature type="region of interest" description="Disordered" evidence="11">
    <location>
        <begin position="44"/>
        <end position="81"/>
    </location>
</feature>
<dbReference type="GO" id="GO:0071880">
    <property type="term" value="P:adenylate cyclase-activating adrenergic receptor signaling pathway"/>
    <property type="evidence" value="ECO:0007669"/>
    <property type="project" value="TreeGrafter"/>
</dbReference>